<sequence>MRVWSVHPKYLDAKGLVALWRETLLAQKVLRGETKGYRNHPQLVRFRETHDPITAIGTYLTYVHEEAVRRGYRFDESKIYQADLNLTLNVTKGQLGYEWRHLLSKLEVRSPDTLEQLKSVTENDIETHPMFTIIDGEVEHWERVEKT</sequence>
<accession>A0ABV2KYV0</accession>
<dbReference type="RefSeq" id="WP_354220702.1">
    <property type="nucleotide sequence ID" value="NZ_JBEPMX010000010.1"/>
</dbReference>
<comment type="caution">
    <text evidence="1">The sequence shown here is derived from an EMBL/GenBank/DDBJ whole genome shotgun (WGS) entry which is preliminary data.</text>
</comment>
<dbReference type="Pfam" id="PF03013">
    <property type="entry name" value="Pyr_excise"/>
    <property type="match status" value="1"/>
</dbReference>
<evidence type="ECO:0008006" key="3">
    <source>
        <dbReference type="Google" id="ProtNLM"/>
    </source>
</evidence>
<organism evidence="1 2">
    <name type="scientific">Alkalibacillus flavidus</name>
    <dbReference type="NCBI Taxonomy" id="546021"/>
    <lineage>
        <taxon>Bacteria</taxon>
        <taxon>Bacillati</taxon>
        <taxon>Bacillota</taxon>
        <taxon>Bacilli</taxon>
        <taxon>Bacillales</taxon>
        <taxon>Bacillaceae</taxon>
        <taxon>Alkalibacillus</taxon>
    </lineage>
</organism>
<dbReference type="EMBL" id="JBEPMX010000010">
    <property type="protein sequence ID" value="MET3683880.1"/>
    <property type="molecule type" value="Genomic_DNA"/>
</dbReference>
<dbReference type="InterPro" id="IPR004260">
    <property type="entry name" value="Pyr-dimer_DNA_glycosylase"/>
</dbReference>
<keyword evidence="2" id="KW-1185">Reference proteome</keyword>
<evidence type="ECO:0000313" key="1">
    <source>
        <dbReference type="EMBL" id="MET3683880.1"/>
    </source>
</evidence>
<protein>
    <recommendedName>
        <fullName evidence="3">DNA lyase</fullName>
    </recommendedName>
</protein>
<name>A0ABV2KYV0_9BACI</name>
<proteinExistence type="predicted"/>
<dbReference type="Proteomes" id="UP001549167">
    <property type="component" value="Unassembled WGS sequence"/>
</dbReference>
<evidence type="ECO:0000313" key="2">
    <source>
        <dbReference type="Proteomes" id="UP001549167"/>
    </source>
</evidence>
<gene>
    <name evidence="1" type="ORF">ABID56_001996</name>
</gene>
<reference evidence="1 2" key="1">
    <citation type="submission" date="2024-06" db="EMBL/GenBank/DDBJ databases">
        <title>Genomic Encyclopedia of Type Strains, Phase IV (KMG-IV): sequencing the most valuable type-strain genomes for metagenomic binning, comparative biology and taxonomic classification.</title>
        <authorList>
            <person name="Goeker M."/>
        </authorList>
    </citation>
    <scope>NUCLEOTIDE SEQUENCE [LARGE SCALE GENOMIC DNA]</scope>
    <source>
        <strain evidence="1 2">DSM 23520</strain>
    </source>
</reference>